<organism evidence="2 3">
    <name type="scientific">Caerostris darwini</name>
    <dbReference type="NCBI Taxonomy" id="1538125"/>
    <lineage>
        <taxon>Eukaryota</taxon>
        <taxon>Metazoa</taxon>
        <taxon>Ecdysozoa</taxon>
        <taxon>Arthropoda</taxon>
        <taxon>Chelicerata</taxon>
        <taxon>Arachnida</taxon>
        <taxon>Araneae</taxon>
        <taxon>Araneomorphae</taxon>
        <taxon>Entelegynae</taxon>
        <taxon>Araneoidea</taxon>
        <taxon>Araneidae</taxon>
        <taxon>Caerostris</taxon>
    </lineage>
</organism>
<dbReference type="AlphaFoldDB" id="A0AAV4SUX2"/>
<evidence type="ECO:0000256" key="1">
    <source>
        <dbReference type="SAM" id="MobiDB-lite"/>
    </source>
</evidence>
<gene>
    <name evidence="2" type="ORF">CDAR_552471</name>
</gene>
<comment type="caution">
    <text evidence="2">The sequence shown here is derived from an EMBL/GenBank/DDBJ whole genome shotgun (WGS) entry which is preliminary data.</text>
</comment>
<evidence type="ECO:0000313" key="3">
    <source>
        <dbReference type="Proteomes" id="UP001054837"/>
    </source>
</evidence>
<sequence length="87" mass="9511">MALLRHTTVQGNEIEGGSVDSSPTNLYGTDRQSANKLRNLATEGKGRIRRDQPVPQQRGHSPSVQAALPANPRPVPYRRQCGRLAPL</sequence>
<protein>
    <submittedName>
        <fullName evidence="2">Uncharacterized protein</fullName>
    </submittedName>
</protein>
<evidence type="ECO:0000313" key="2">
    <source>
        <dbReference type="EMBL" id="GIY36257.1"/>
    </source>
</evidence>
<proteinExistence type="predicted"/>
<name>A0AAV4SUX2_9ARAC</name>
<feature type="region of interest" description="Disordered" evidence="1">
    <location>
        <begin position="1"/>
        <end position="87"/>
    </location>
</feature>
<dbReference type="EMBL" id="BPLQ01008267">
    <property type="protein sequence ID" value="GIY36257.1"/>
    <property type="molecule type" value="Genomic_DNA"/>
</dbReference>
<feature type="compositionally biased region" description="Polar residues" evidence="1">
    <location>
        <begin position="19"/>
        <end position="36"/>
    </location>
</feature>
<keyword evidence="3" id="KW-1185">Reference proteome</keyword>
<dbReference type="Proteomes" id="UP001054837">
    <property type="component" value="Unassembled WGS sequence"/>
</dbReference>
<feature type="compositionally biased region" description="Polar residues" evidence="1">
    <location>
        <begin position="54"/>
        <end position="64"/>
    </location>
</feature>
<accession>A0AAV4SUX2</accession>
<reference evidence="2 3" key="1">
    <citation type="submission" date="2021-06" db="EMBL/GenBank/DDBJ databases">
        <title>Caerostris darwini draft genome.</title>
        <authorList>
            <person name="Kono N."/>
            <person name="Arakawa K."/>
        </authorList>
    </citation>
    <scope>NUCLEOTIDE SEQUENCE [LARGE SCALE GENOMIC DNA]</scope>
</reference>